<dbReference type="RefSeq" id="WP_263333949.1">
    <property type="nucleotide sequence ID" value="NZ_JAGSYH010000002.1"/>
</dbReference>
<dbReference type="InterPro" id="IPR027395">
    <property type="entry name" value="WH_DNA-bd_dom"/>
</dbReference>
<evidence type="ECO:0000313" key="3">
    <source>
        <dbReference type="Proteomes" id="UP001596091"/>
    </source>
</evidence>
<dbReference type="Pfam" id="PF13601">
    <property type="entry name" value="HTH_34"/>
    <property type="match status" value="1"/>
</dbReference>
<keyword evidence="3" id="KW-1185">Reference proteome</keyword>
<dbReference type="Gene3D" id="1.10.10.10">
    <property type="entry name" value="Winged helix-like DNA-binding domain superfamily/Winged helix DNA-binding domain"/>
    <property type="match status" value="1"/>
</dbReference>
<dbReference type="Proteomes" id="UP001596091">
    <property type="component" value="Unassembled WGS sequence"/>
</dbReference>
<evidence type="ECO:0000313" key="2">
    <source>
        <dbReference type="EMBL" id="MFC5861315.1"/>
    </source>
</evidence>
<feature type="domain" description="Winged helix DNA-binding" evidence="1">
    <location>
        <begin position="23"/>
        <end position="102"/>
    </location>
</feature>
<proteinExistence type="predicted"/>
<protein>
    <submittedName>
        <fullName evidence="2">Winged helix-turn-helix domain-containing protein</fullName>
    </submittedName>
</protein>
<dbReference type="InterPro" id="IPR036390">
    <property type="entry name" value="WH_DNA-bd_sf"/>
</dbReference>
<dbReference type="SUPFAM" id="SSF46785">
    <property type="entry name" value="Winged helix' DNA-binding domain"/>
    <property type="match status" value="1"/>
</dbReference>
<gene>
    <name evidence="2" type="ORF">ACFPT7_03330</name>
</gene>
<name>A0ABW1EAQ7_9BACT</name>
<reference evidence="3" key="1">
    <citation type="journal article" date="2019" name="Int. J. Syst. Evol. Microbiol.">
        <title>The Global Catalogue of Microorganisms (GCM) 10K type strain sequencing project: providing services to taxonomists for standard genome sequencing and annotation.</title>
        <authorList>
            <consortium name="The Broad Institute Genomics Platform"/>
            <consortium name="The Broad Institute Genome Sequencing Center for Infectious Disease"/>
            <person name="Wu L."/>
            <person name="Ma J."/>
        </authorList>
    </citation>
    <scope>NUCLEOTIDE SEQUENCE [LARGE SCALE GENOMIC DNA]</scope>
    <source>
        <strain evidence="3">JCM 4087</strain>
    </source>
</reference>
<dbReference type="PANTHER" id="PTHR37318">
    <property type="entry name" value="BSL7504 PROTEIN"/>
    <property type="match status" value="1"/>
</dbReference>
<comment type="caution">
    <text evidence="2">The sequence shown here is derived from an EMBL/GenBank/DDBJ whole genome shotgun (WGS) entry which is preliminary data.</text>
</comment>
<dbReference type="PANTHER" id="PTHR37318:SF1">
    <property type="entry name" value="BSL7504 PROTEIN"/>
    <property type="match status" value="1"/>
</dbReference>
<organism evidence="2 3">
    <name type="scientific">Acidicapsa dinghuensis</name>
    <dbReference type="NCBI Taxonomy" id="2218256"/>
    <lineage>
        <taxon>Bacteria</taxon>
        <taxon>Pseudomonadati</taxon>
        <taxon>Acidobacteriota</taxon>
        <taxon>Terriglobia</taxon>
        <taxon>Terriglobales</taxon>
        <taxon>Acidobacteriaceae</taxon>
        <taxon>Acidicapsa</taxon>
    </lineage>
</organism>
<dbReference type="EMBL" id="JBHSPH010000001">
    <property type="protein sequence ID" value="MFC5861315.1"/>
    <property type="molecule type" value="Genomic_DNA"/>
</dbReference>
<evidence type="ECO:0000259" key="1">
    <source>
        <dbReference type="Pfam" id="PF13601"/>
    </source>
</evidence>
<accession>A0ABW1EAQ7</accession>
<sequence>MPETVAATAGDLPELNPVIHGKLRLALLSLLSTVEEAEFTWLRAKTNATDGNLGAQLLKLEDAGYVAVEKKFVLRKPQTIYRMTPAGREALTEYVQALKQLLGSAIDV</sequence>
<dbReference type="InterPro" id="IPR036388">
    <property type="entry name" value="WH-like_DNA-bd_sf"/>
</dbReference>